<dbReference type="HOGENOM" id="CLU_016599_0_0_10"/>
<dbReference type="InterPro" id="IPR000531">
    <property type="entry name" value="Beta-barrel_TonB"/>
</dbReference>
<evidence type="ECO:0000256" key="2">
    <source>
        <dbReference type="ARBA" id="ARBA00022448"/>
    </source>
</evidence>
<dbReference type="eggNOG" id="COG4771">
    <property type="taxonomic scope" value="Bacteria"/>
</dbReference>
<keyword evidence="3 10" id="KW-1134">Transmembrane beta strand</keyword>
<protein>
    <submittedName>
        <fullName evidence="14">TonB-dependent receptor plug</fullName>
    </submittedName>
</protein>
<proteinExistence type="inferred from homology"/>
<comment type="similarity">
    <text evidence="10 11">Belongs to the TonB-dependent receptor family.</text>
</comment>
<keyword evidence="9 10" id="KW-0998">Cell outer membrane</keyword>
<dbReference type="GO" id="GO:0015344">
    <property type="term" value="F:siderophore uptake transmembrane transporter activity"/>
    <property type="evidence" value="ECO:0007669"/>
    <property type="project" value="TreeGrafter"/>
</dbReference>
<dbReference type="InterPro" id="IPR039426">
    <property type="entry name" value="TonB-dep_rcpt-like"/>
</dbReference>
<dbReference type="GO" id="GO:0044718">
    <property type="term" value="P:siderophore transmembrane transport"/>
    <property type="evidence" value="ECO:0007669"/>
    <property type="project" value="TreeGrafter"/>
</dbReference>
<dbReference type="Pfam" id="PF13715">
    <property type="entry name" value="CarbopepD_reg_2"/>
    <property type="match status" value="1"/>
</dbReference>
<evidence type="ECO:0000259" key="12">
    <source>
        <dbReference type="Pfam" id="PF00593"/>
    </source>
</evidence>
<comment type="subcellular location">
    <subcellularLocation>
        <location evidence="1 10">Cell outer membrane</location>
        <topology evidence="1 10">Multi-pass membrane protein</topology>
    </subcellularLocation>
</comment>
<dbReference type="InterPro" id="IPR036942">
    <property type="entry name" value="Beta-barrel_TonB_sf"/>
</dbReference>
<dbReference type="InterPro" id="IPR037066">
    <property type="entry name" value="Plug_dom_sf"/>
</dbReference>
<dbReference type="EMBL" id="CP002691">
    <property type="protein sequence ID" value="AEE54042.1"/>
    <property type="molecule type" value="Genomic_DNA"/>
</dbReference>
<accession>F4L4Y0</accession>
<feature type="domain" description="TonB-dependent receptor plug" evidence="13">
    <location>
        <begin position="259"/>
        <end position="336"/>
    </location>
</feature>
<sequence>MLCLYLSALQAQQPSAFDLKITGSYREKPLPEILSDFESRYPVKFYYIPEKVPFYPITVEFSGQPFFQVMKKLLEGSLLTFSKWSANEIVLVPDDNRNRIFVENMISKWKSGEWQAPVLTSVAEKSFTFGDPNTPASAGKHTLKGQIRDDETNEAILGATILVRETGQGQASDAQGEFQLKLSPGRYTLQINYISYQSQLNYVSLYTDADLPVRLISMPQQLNEVLIKAQSLEKGAQSTNMGIERLSAKSISELPTLMGEADVIKSLQTLPGVTNAGEGVAGFNVRGGNIDQNLILQDDAPLFNSAHALGFFSIFNADAVEQINLYKGHIPAQFGGRLSSVLDVQLKDGNMRKWVGKGSIGFISSRMLLEGPIKKDKLSILIGGRQSYLGPTLQQSTSITIKDSKAAFNDAILKLVWRVDAKNTFRLTGFTSSDDFRYAQDFGYNWQNYQLTGLWSRVHTDRFSTKIHASYGAYRAEQIDPEGNDAFALRNGLDNLKLKLDNVLSVGKTHALRFGAEGSQYFAEPESIRPLSDISVVLPEQVQKDNGREFALYAQDEITFSDRIALSIGSRWSHYQNLGPRTVWYYEEGLPRENLTVRDSAIFGAGEVITSYGGLEPRASLKLGISDNTSIKMSYNRLRQYIHLTSNTVAPTPVDVWQASNLYIPPQIADQYSVGWFLDGKEKKWETSVEFYYKSIKNVLDYKDLPELILNQRLETEILAGTGRAYGGEFSIRRTQGKLTGWFSYAYARSLVKVIGPSAAETVNAGRWFPANFDKPHQVNLIGRLQVNPTNSFTFNFTYSTGRPISIPISSYRLGSSVIANYSERNQFRIPDYHRLDIAYTVDNRQTRLKGIRGSVTASLYNVYGRANPFSIFFRRNEKGRPSAYQLAVVGSVIPAVSYNFTF</sequence>
<gene>
    <name evidence="14" type="ordered locus">Halhy_6222</name>
</gene>
<dbReference type="Pfam" id="PF07715">
    <property type="entry name" value="Plug"/>
    <property type="match status" value="1"/>
</dbReference>
<dbReference type="PANTHER" id="PTHR30069">
    <property type="entry name" value="TONB-DEPENDENT OUTER MEMBRANE RECEPTOR"/>
    <property type="match status" value="1"/>
</dbReference>
<evidence type="ECO:0000313" key="14">
    <source>
        <dbReference type="EMBL" id="AEE54042.1"/>
    </source>
</evidence>
<keyword evidence="5" id="KW-0732">Signal</keyword>
<feature type="domain" description="TonB-dependent receptor-like beta-barrel" evidence="12">
    <location>
        <begin position="425"/>
        <end position="863"/>
    </location>
</feature>
<dbReference type="KEGG" id="hhy:Halhy_6222"/>
<dbReference type="InterPro" id="IPR012910">
    <property type="entry name" value="Plug_dom"/>
</dbReference>
<evidence type="ECO:0000256" key="7">
    <source>
        <dbReference type="ARBA" id="ARBA00023136"/>
    </source>
</evidence>
<dbReference type="SUPFAM" id="SSF49464">
    <property type="entry name" value="Carboxypeptidase regulatory domain-like"/>
    <property type="match status" value="1"/>
</dbReference>
<organism evidence="14 15">
    <name type="scientific">Haliscomenobacter hydrossis (strain ATCC 27775 / DSM 1100 / LMG 10767 / O)</name>
    <dbReference type="NCBI Taxonomy" id="760192"/>
    <lineage>
        <taxon>Bacteria</taxon>
        <taxon>Pseudomonadati</taxon>
        <taxon>Bacteroidota</taxon>
        <taxon>Saprospiria</taxon>
        <taxon>Saprospirales</taxon>
        <taxon>Haliscomenobacteraceae</taxon>
        <taxon>Haliscomenobacter</taxon>
    </lineage>
</organism>
<dbReference type="Gene3D" id="2.40.170.20">
    <property type="entry name" value="TonB-dependent receptor, beta-barrel domain"/>
    <property type="match status" value="1"/>
</dbReference>
<evidence type="ECO:0000256" key="1">
    <source>
        <dbReference type="ARBA" id="ARBA00004571"/>
    </source>
</evidence>
<name>F4L4Y0_HALH1</name>
<keyword evidence="2 10" id="KW-0813">Transport</keyword>
<dbReference type="Proteomes" id="UP000008461">
    <property type="component" value="Chromosome"/>
</dbReference>
<evidence type="ECO:0000256" key="9">
    <source>
        <dbReference type="ARBA" id="ARBA00023237"/>
    </source>
</evidence>
<dbReference type="Gene3D" id="2.170.130.10">
    <property type="entry name" value="TonB-dependent receptor, plug domain"/>
    <property type="match status" value="1"/>
</dbReference>
<evidence type="ECO:0000256" key="4">
    <source>
        <dbReference type="ARBA" id="ARBA00022692"/>
    </source>
</evidence>
<evidence type="ECO:0000313" key="15">
    <source>
        <dbReference type="Proteomes" id="UP000008461"/>
    </source>
</evidence>
<dbReference type="GO" id="GO:0009279">
    <property type="term" value="C:cell outer membrane"/>
    <property type="evidence" value="ECO:0007669"/>
    <property type="project" value="UniProtKB-SubCell"/>
</dbReference>
<dbReference type="AlphaFoldDB" id="F4L4Y0"/>
<keyword evidence="8 14" id="KW-0675">Receptor</keyword>
<dbReference type="SUPFAM" id="SSF56935">
    <property type="entry name" value="Porins"/>
    <property type="match status" value="1"/>
</dbReference>
<keyword evidence="4 10" id="KW-0812">Transmembrane</keyword>
<keyword evidence="15" id="KW-1185">Reference proteome</keyword>
<dbReference type="STRING" id="760192.Halhy_6222"/>
<dbReference type="PANTHER" id="PTHR30069:SF29">
    <property type="entry name" value="HEMOGLOBIN AND HEMOGLOBIN-HAPTOGLOBIN-BINDING PROTEIN 1-RELATED"/>
    <property type="match status" value="1"/>
</dbReference>
<dbReference type="Gene3D" id="2.60.40.1120">
    <property type="entry name" value="Carboxypeptidase-like, regulatory domain"/>
    <property type="match status" value="1"/>
</dbReference>
<evidence type="ECO:0000256" key="5">
    <source>
        <dbReference type="ARBA" id="ARBA00022729"/>
    </source>
</evidence>
<evidence type="ECO:0000259" key="13">
    <source>
        <dbReference type="Pfam" id="PF07715"/>
    </source>
</evidence>
<evidence type="ECO:0000256" key="3">
    <source>
        <dbReference type="ARBA" id="ARBA00022452"/>
    </source>
</evidence>
<dbReference type="Pfam" id="PF00593">
    <property type="entry name" value="TonB_dep_Rec_b-barrel"/>
    <property type="match status" value="1"/>
</dbReference>
<keyword evidence="7 10" id="KW-0472">Membrane</keyword>
<dbReference type="InterPro" id="IPR008969">
    <property type="entry name" value="CarboxyPept-like_regulatory"/>
</dbReference>
<evidence type="ECO:0000256" key="6">
    <source>
        <dbReference type="ARBA" id="ARBA00023077"/>
    </source>
</evidence>
<evidence type="ECO:0000256" key="10">
    <source>
        <dbReference type="PROSITE-ProRule" id="PRU01360"/>
    </source>
</evidence>
<evidence type="ECO:0000256" key="11">
    <source>
        <dbReference type="RuleBase" id="RU003357"/>
    </source>
</evidence>
<reference evidence="14 15" key="1">
    <citation type="journal article" date="2011" name="Stand. Genomic Sci.">
        <title>Complete genome sequence of Haliscomenobacter hydrossis type strain (O).</title>
        <authorList>
            <consortium name="US DOE Joint Genome Institute (JGI-PGF)"/>
            <person name="Daligault H."/>
            <person name="Lapidus A."/>
            <person name="Zeytun A."/>
            <person name="Nolan M."/>
            <person name="Lucas S."/>
            <person name="Del Rio T.G."/>
            <person name="Tice H."/>
            <person name="Cheng J.F."/>
            <person name="Tapia R."/>
            <person name="Han C."/>
            <person name="Goodwin L."/>
            <person name="Pitluck S."/>
            <person name="Liolios K."/>
            <person name="Pagani I."/>
            <person name="Ivanova N."/>
            <person name="Huntemann M."/>
            <person name="Mavromatis K."/>
            <person name="Mikhailova N."/>
            <person name="Pati A."/>
            <person name="Chen A."/>
            <person name="Palaniappan K."/>
            <person name="Land M."/>
            <person name="Hauser L."/>
            <person name="Brambilla E.M."/>
            <person name="Rohde M."/>
            <person name="Verbarg S."/>
            <person name="Goker M."/>
            <person name="Bristow J."/>
            <person name="Eisen J.A."/>
            <person name="Markowitz V."/>
            <person name="Hugenholtz P."/>
            <person name="Kyrpides N.C."/>
            <person name="Klenk H.P."/>
            <person name="Woyke T."/>
        </authorList>
    </citation>
    <scope>NUCLEOTIDE SEQUENCE [LARGE SCALE GENOMIC DNA]</scope>
    <source>
        <strain evidence="15">ATCC 27775 / DSM 1100 / LMG 10767 / O</strain>
    </source>
</reference>
<evidence type="ECO:0000256" key="8">
    <source>
        <dbReference type="ARBA" id="ARBA00023170"/>
    </source>
</evidence>
<keyword evidence="6 11" id="KW-0798">TonB box</keyword>
<reference key="2">
    <citation type="submission" date="2011-04" db="EMBL/GenBank/DDBJ databases">
        <title>Complete sequence of chromosome of Haliscomenobacter hydrossis DSM 1100.</title>
        <authorList>
            <consortium name="US DOE Joint Genome Institute (JGI-PGF)"/>
            <person name="Lucas S."/>
            <person name="Han J."/>
            <person name="Lapidus A."/>
            <person name="Bruce D."/>
            <person name="Goodwin L."/>
            <person name="Pitluck S."/>
            <person name="Peters L."/>
            <person name="Kyrpides N."/>
            <person name="Mavromatis K."/>
            <person name="Ivanova N."/>
            <person name="Ovchinnikova G."/>
            <person name="Pagani I."/>
            <person name="Daligault H."/>
            <person name="Detter J.C."/>
            <person name="Han C."/>
            <person name="Land M."/>
            <person name="Hauser L."/>
            <person name="Markowitz V."/>
            <person name="Cheng J.-F."/>
            <person name="Hugenholtz P."/>
            <person name="Woyke T."/>
            <person name="Wu D."/>
            <person name="Verbarg S."/>
            <person name="Frueling A."/>
            <person name="Brambilla E."/>
            <person name="Klenk H.-P."/>
            <person name="Eisen J.A."/>
        </authorList>
    </citation>
    <scope>NUCLEOTIDE SEQUENCE</scope>
    <source>
        <strain>DSM 1100</strain>
    </source>
</reference>
<dbReference type="PROSITE" id="PS52016">
    <property type="entry name" value="TONB_DEPENDENT_REC_3"/>
    <property type="match status" value="1"/>
</dbReference>